<feature type="region of interest" description="Disordered" evidence="1">
    <location>
        <begin position="166"/>
        <end position="215"/>
    </location>
</feature>
<proteinExistence type="predicted"/>
<organism evidence="2 3">
    <name type="scientific">Castilleja foliolosa</name>
    <dbReference type="NCBI Taxonomy" id="1961234"/>
    <lineage>
        <taxon>Eukaryota</taxon>
        <taxon>Viridiplantae</taxon>
        <taxon>Streptophyta</taxon>
        <taxon>Embryophyta</taxon>
        <taxon>Tracheophyta</taxon>
        <taxon>Spermatophyta</taxon>
        <taxon>Magnoliopsida</taxon>
        <taxon>eudicotyledons</taxon>
        <taxon>Gunneridae</taxon>
        <taxon>Pentapetalae</taxon>
        <taxon>asterids</taxon>
        <taxon>lamiids</taxon>
        <taxon>Lamiales</taxon>
        <taxon>Orobanchaceae</taxon>
        <taxon>Pedicularideae</taxon>
        <taxon>Castillejinae</taxon>
        <taxon>Castilleja</taxon>
    </lineage>
</organism>
<gene>
    <name evidence="2" type="ORF">CASFOL_013990</name>
</gene>
<dbReference type="AlphaFoldDB" id="A0ABD3DLM1"/>
<protein>
    <submittedName>
        <fullName evidence="2">Uncharacterized protein</fullName>
    </submittedName>
</protein>
<evidence type="ECO:0000256" key="1">
    <source>
        <dbReference type="SAM" id="MobiDB-lite"/>
    </source>
</evidence>
<keyword evidence="3" id="KW-1185">Reference proteome</keyword>
<evidence type="ECO:0000313" key="2">
    <source>
        <dbReference type="EMBL" id="KAL3643175.1"/>
    </source>
</evidence>
<feature type="compositionally biased region" description="Basic residues" evidence="1">
    <location>
        <begin position="77"/>
        <end position="92"/>
    </location>
</feature>
<sequence>MCNEKAYEIARDGLQKLLDLVDASFEDDEVHAPRSTGAEATNAWLVNSLDSTVNDNIIDKRNRGIKPKEKVTYKTSKRPRSCLGKASKKKETRSKVQISNNHDTFVEQSSIYEGSKFMSASRYSEDFEKVNATWTTLGNENLDLANEVMLSQLSQLQDLTPYDVSTRSLRAKKPSGKEAFGKEAFGHKKPSGTRSLRAQEAFGQRRPGTPSRETT</sequence>
<accession>A0ABD3DLM1</accession>
<feature type="region of interest" description="Disordered" evidence="1">
    <location>
        <begin position="77"/>
        <end position="96"/>
    </location>
</feature>
<comment type="caution">
    <text evidence="2">The sequence shown here is derived from an EMBL/GenBank/DDBJ whole genome shotgun (WGS) entry which is preliminary data.</text>
</comment>
<evidence type="ECO:0000313" key="3">
    <source>
        <dbReference type="Proteomes" id="UP001632038"/>
    </source>
</evidence>
<name>A0ABD3DLM1_9LAMI</name>
<dbReference type="EMBL" id="JAVIJP010000016">
    <property type="protein sequence ID" value="KAL3643175.1"/>
    <property type="molecule type" value="Genomic_DNA"/>
</dbReference>
<dbReference type="Proteomes" id="UP001632038">
    <property type="component" value="Unassembled WGS sequence"/>
</dbReference>
<feature type="compositionally biased region" description="Basic and acidic residues" evidence="1">
    <location>
        <begin position="175"/>
        <end position="186"/>
    </location>
</feature>
<reference evidence="3" key="1">
    <citation type="journal article" date="2024" name="IScience">
        <title>Strigolactones Initiate the Formation of Haustorium-like Structures in Castilleja.</title>
        <authorList>
            <person name="Buerger M."/>
            <person name="Peterson D."/>
            <person name="Chory J."/>
        </authorList>
    </citation>
    <scope>NUCLEOTIDE SEQUENCE [LARGE SCALE GENOMIC DNA]</scope>
</reference>